<feature type="region of interest" description="Disordered" evidence="2">
    <location>
        <begin position="270"/>
        <end position="391"/>
    </location>
</feature>
<dbReference type="GO" id="GO:0008270">
    <property type="term" value="F:zinc ion binding"/>
    <property type="evidence" value="ECO:0007669"/>
    <property type="project" value="UniProtKB-KW"/>
</dbReference>
<dbReference type="OrthoDB" id="3341476at2759"/>
<protein>
    <recommendedName>
        <fullName evidence="3">CCHC-type domain-containing protein</fullName>
    </recommendedName>
</protein>
<gene>
    <name evidence="4" type="ORF">CGGC5_v016337</name>
</gene>
<dbReference type="EMBL" id="ANPB02000010">
    <property type="protein sequence ID" value="KAF4474778.1"/>
    <property type="molecule type" value="Genomic_DNA"/>
</dbReference>
<evidence type="ECO:0000256" key="2">
    <source>
        <dbReference type="SAM" id="MobiDB-lite"/>
    </source>
</evidence>
<dbReference type="PROSITE" id="PS50158">
    <property type="entry name" value="ZF_CCHC"/>
    <property type="match status" value="1"/>
</dbReference>
<comment type="caution">
    <text evidence="4">The sequence shown here is derived from an EMBL/GenBank/DDBJ whole genome shotgun (WGS) entry which is preliminary data.</text>
</comment>
<dbReference type="AlphaFoldDB" id="A0A7J6IEC9"/>
<keyword evidence="1" id="KW-0862">Zinc</keyword>
<dbReference type="SMART" id="SM00343">
    <property type="entry name" value="ZnF_C2HC"/>
    <property type="match status" value="1"/>
</dbReference>
<reference evidence="4 5" key="1">
    <citation type="submission" date="2012-08" db="EMBL/GenBank/DDBJ databases">
        <authorList>
            <person name="Gan P.H.P."/>
            <person name="Ikeda K."/>
            <person name="Irieda H."/>
            <person name="Narusaka M."/>
            <person name="O'Connell R.J."/>
            <person name="Narusaka Y."/>
            <person name="Takano Y."/>
            <person name="Kubo Y."/>
            <person name="Shirasu K."/>
        </authorList>
    </citation>
    <scope>NUCLEOTIDE SEQUENCE [LARGE SCALE GENOMIC DNA]</scope>
    <source>
        <strain evidence="4 5">Nara gc5</strain>
    </source>
</reference>
<dbReference type="InParanoid" id="A0A7J6IEC9"/>
<dbReference type="RefSeq" id="XP_066007115.1">
    <property type="nucleotide sequence ID" value="XM_066153506.1"/>
</dbReference>
<feature type="compositionally biased region" description="Low complexity" evidence="2">
    <location>
        <begin position="316"/>
        <end position="326"/>
    </location>
</feature>
<sequence length="391" mass="43191">MDSPEGSANDAMNAEIDRRINEAVNASIRPLQDQMAQQTAQMTQLLTALNGLMSPDRATPTPLTSSVPTPSTADTTIQAPSDDTVMVAEGRRKPLPNPPKFTGRRKDYPAWSQQMRDKTTLDAGLMGGNAEVWYYINSRLDVDPQQVVATFYAAGGPGGERDPSEFMRYLDRTYKDPSAASRAAATLRTIRQRDDQSLASFLPRYERVLSEAGGASWADQAKITLLEGALSTRLQRALVTVDLPVDNYHGWLMRVQDVAARLERLPATTRRSSSYYPRAPEASRHHDNDGDVVMTGVSRARNKKGAPEPQRRRRYSSSSESEGSEQPQKDSRRCYNCNNIGHIATRCTKPKRPGPKKIKKVKKAKKSEESSNDSATEELGSSEAEESSGKE</sequence>
<proteinExistence type="predicted"/>
<evidence type="ECO:0000256" key="1">
    <source>
        <dbReference type="PROSITE-ProRule" id="PRU00047"/>
    </source>
</evidence>
<organism evidence="4 5">
    <name type="scientific">Colletotrichum fructicola (strain Nara gc5)</name>
    <name type="common">Anthracnose fungus</name>
    <name type="synonym">Colletotrichum gloeosporioides (strain Nara gc5)</name>
    <dbReference type="NCBI Taxonomy" id="1213859"/>
    <lineage>
        <taxon>Eukaryota</taxon>
        <taxon>Fungi</taxon>
        <taxon>Dikarya</taxon>
        <taxon>Ascomycota</taxon>
        <taxon>Pezizomycotina</taxon>
        <taxon>Sordariomycetes</taxon>
        <taxon>Hypocreomycetidae</taxon>
        <taxon>Glomerellales</taxon>
        <taxon>Glomerellaceae</taxon>
        <taxon>Colletotrichum</taxon>
        <taxon>Colletotrichum gloeosporioides species complex</taxon>
    </lineage>
</organism>
<accession>A0A7J6IEC9</accession>
<name>A0A7J6IEC9_COLFN</name>
<keyword evidence="1" id="KW-0863">Zinc-finger</keyword>
<keyword evidence="5" id="KW-1185">Reference proteome</keyword>
<dbReference type="Proteomes" id="UP000011096">
    <property type="component" value="Unassembled WGS sequence"/>
</dbReference>
<dbReference type="SUPFAM" id="SSF57756">
    <property type="entry name" value="Retrovirus zinc finger-like domains"/>
    <property type="match status" value="1"/>
</dbReference>
<dbReference type="InterPro" id="IPR036875">
    <property type="entry name" value="Znf_CCHC_sf"/>
</dbReference>
<evidence type="ECO:0000259" key="3">
    <source>
        <dbReference type="PROSITE" id="PS50158"/>
    </source>
</evidence>
<dbReference type="InterPro" id="IPR001878">
    <property type="entry name" value="Znf_CCHC"/>
</dbReference>
<keyword evidence="1" id="KW-0479">Metal-binding</keyword>
<dbReference type="Pfam" id="PF00098">
    <property type="entry name" value="zf-CCHC"/>
    <property type="match status" value="1"/>
</dbReference>
<feature type="region of interest" description="Disordered" evidence="2">
    <location>
        <begin position="54"/>
        <end position="77"/>
    </location>
</feature>
<feature type="compositionally biased region" description="Basic residues" evidence="2">
    <location>
        <begin position="348"/>
        <end position="365"/>
    </location>
</feature>
<feature type="compositionally biased region" description="Low complexity" evidence="2">
    <location>
        <begin position="59"/>
        <end position="72"/>
    </location>
</feature>
<dbReference type="Gene3D" id="4.10.60.10">
    <property type="entry name" value="Zinc finger, CCHC-type"/>
    <property type="match status" value="1"/>
</dbReference>
<evidence type="ECO:0000313" key="5">
    <source>
        <dbReference type="Proteomes" id="UP000011096"/>
    </source>
</evidence>
<reference evidence="4 5" key="2">
    <citation type="submission" date="2020-04" db="EMBL/GenBank/DDBJ databases">
        <title>Genome sequencing and assembly of multiple isolates from the Colletotrichum gloeosporioides species complex.</title>
        <authorList>
            <person name="Gan P."/>
            <person name="Shirasu K."/>
        </authorList>
    </citation>
    <scope>NUCLEOTIDE SEQUENCE [LARGE SCALE GENOMIC DNA]</scope>
    <source>
        <strain evidence="4 5">Nara gc5</strain>
    </source>
</reference>
<dbReference type="GeneID" id="43603558"/>
<dbReference type="GO" id="GO:0003676">
    <property type="term" value="F:nucleic acid binding"/>
    <property type="evidence" value="ECO:0007669"/>
    <property type="project" value="InterPro"/>
</dbReference>
<feature type="domain" description="CCHC-type" evidence="3">
    <location>
        <begin position="332"/>
        <end position="349"/>
    </location>
</feature>
<evidence type="ECO:0000313" key="4">
    <source>
        <dbReference type="EMBL" id="KAF4474778.1"/>
    </source>
</evidence>